<comment type="caution">
    <text evidence="2">The sequence shown here is derived from an EMBL/GenBank/DDBJ whole genome shotgun (WGS) entry which is preliminary data.</text>
</comment>
<protein>
    <recommendedName>
        <fullName evidence="4">Prophage protein</fullName>
    </recommendedName>
</protein>
<dbReference type="STRING" id="1616.IV73_GL000166"/>
<dbReference type="PATRIC" id="fig|1616.3.peg.172"/>
<dbReference type="AlphaFoldDB" id="A0A0R2JE69"/>
<feature type="compositionally biased region" description="Basic and acidic residues" evidence="1">
    <location>
        <begin position="92"/>
        <end position="116"/>
    </location>
</feature>
<accession>A0A0R2JE69</accession>
<evidence type="ECO:0000313" key="2">
    <source>
        <dbReference type="EMBL" id="KRN75672.1"/>
    </source>
</evidence>
<proteinExistence type="predicted"/>
<reference evidence="2 3" key="1">
    <citation type="journal article" date="2015" name="Genome Announc.">
        <title>Expanding the biotechnology potential of lactobacilli through comparative genomics of 213 strains and associated genera.</title>
        <authorList>
            <person name="Sun Z."/>
            <person name="Harris H.M."/>
            <person name="McCann A."/>
            <person name="Guo C."/>
            <person name="Argimon S."/>
            <person name="Zhang W."/>
            <person name="Yang X."/>
            <person name="Jeffery I.B."/>
            <person name="Cooney J.C."/>
            <person name="Kagawa T.F."/>
            <person name="Liu W."/>
            <person name="Song Y."/>
            <person name="Salvetti E."/>
            <person name="Wrobel A."/>
            <person name="Rasinkangas P."/>
            <person name="Parkhill J."/>
            <person name="Rea M.C."/>
            <person name="O'Sullivan O."/>
            <person name="Ritari J."/>
            <person name="Douillard F.P."/>
            <person name="Paul Ross R."/>
            <person name="Yang R."/>
            <person name="Briner A.E."/>
            <person name="Felis G.E."/>
            <person name="de Vos W.M."/>
            <person name="Barrangou R."/>
            <person name="Klaenhammer T.R."/>
            <person name="Caufield P.W."/>
            <person name="Cui Y."/>
            <person name="Zhang H."/>
            <person name="O'Toole P.W."/>
        </authorList>
    </citation>
    <scope>NUCLEOTIDE SEQUENCE [LARGE SCALE GENOMIC DNA]</scope>
    <source>
        <strain evidence="2 3">DSM 20593</strain>
    </source>
</reference>
<evidence type="ECO:0000256" key="1">
    <source>
        <dbReference type="SAM" id="MobiDB-lite"/>
    </source>
</evidence>
<organism evidence="2 3">
    <name type="scientific">Weissella kandleri</name>
    <dbReference type="NCBI Taxonomy" id="1616"/>
    <lineage>
        <taxon>Bacteria</taxon>
        <taxon>Bacillati</taxon>
        <taxon>Bacillota</taxon>
        <taxon>Bacilli</taxon>
        <taxon>Lactobacillales</taxon>
        <taxon>Lactobacillaceae</taxon>
        <taxon>Weissella</taxon>
    </lineage>
</organism>
<feature type="region of interest" description="Disordered" evidence="1">
    <location>
        <begin position="91"/>
        <end position="116"/>
    </location>
</feature>
<keyword evidence="3" id="KW-1185">Reference proteome</keyword>
<dbReference type="Proteomes" id="UP000051655">
    <property type="component" value="Unassembled WGS sequence"/>
</dbReference>
<dbReference type="RefSeq" id="WP_057753432.1">
    <property type="nucleotide sequence ID" value="NZ_JQBP01000001.1"/>
</dbReference>
<dbReference type="OrthoDB" id="1955612at2"/>
<sequence>MKFKTKTVDQINWLASSHMQAFTEQAVNDMQSGEAFKKNGAVVGLVVNDVKATAEDPMPISVMYEGWVIAGNLPVELSDADKVALKASGIKFRGEEGTKTEDKPSEPIKKSKEGVK</sequence>
<dbReference type="EMBL" id="JQBP01000001">
    <property type="protein sequence ID" value="KRN75672.1"/>
    <property type="molecule type" value="Genomic_DNA"/>
</dbReference>
<gene>
    <name evidence="2" type="ORF">IV73_GL000166</name>
</gene>
<evidence type="ECO:0008006" key="4">
    <source>
        <dbReference type="Google" id="ProtNLM"/>
    </source>
</evidence>
<name>A0A0R2JE69_9LACO</name>
<evidence type="ECO:0000313" key="3">
    <source>
        <dbReference type="Proteomes" id="UP000051655"/>
    </source>
</evidence>